<gene>
    <name evidence="3" type="ORF">C3F09_02965</name>
</gene>
<feature type="transmembrane region" description="Helical" evidence="2">
    <location>
        <begin position="251"/>
        <end position="277"/>
    </location>
</feature>
<dbReference type="EMBL" id="PQAP01000011">
    <property type="protein sequence ID" value="PWB75339.1"/>
    <property type="molecule type" value="Genomic_DNA"/>
</dbReference>
<evidence type="ECO:0000256" key="1">
    <source>
        <dbReference type="PROSITE-ProRule" id="PRU00339"/>
    </source>
</evidence>
<protein>
    <recommendedName>
        <fullName evidence="5">Tetratricopeptide repeat protein</fullName>
    </recommendedName>
</protein>
<feature type="transmembrane region" description="Helical" evidence="2">
    <location>
        <begin position="406"/>
        <end position="422"/>
    </location>
</feature>
<keyword evidence="2" id="KW-0812">Transmembrane</keyword>
<keyword evidence="2" id="KW-1133">Transmembrane helix</keyword>
<evidence type="ECO:0000313" key="3">
    <source>
        <dbReference type="EMBL" id="PWB75339.1"/>
    </source>
</evidence>
<dbReference type="SMART" id="SM00028">
    <property type="entry name" value="TPR"/>
    <property type="match status" value="1"/>
</dbReference>
<dbReference type="PROSITE" id="PS50293">
    <property type="entry name" value="TPR_REGION"/>
    <property type="match status" value="1"/>
</dbReference>
<feature type="repeat" description="TPR" evidence="1">
    <location>
        <begin position="516"/>
        <end position="549"/>
    </location>
</feature>
<organism evidence="3 4">
    <name type="scientific">candidate division GN15 bacterium</name>
    <dbReference type="NCBI Taxonomy" id="2072418"/>
    <lineage>
        <taxon>Bacteria</taxon>
        <taxon>candidate division GN15</taxon>
    </lineage>
</organism>
<feature type="transmembrane region" description="Helical" evidence="2">
    <location>
        <begin position="376"/>
        <end position="394"/>
    </location>
</feature>
<feature type="transmembrane region" description="Helical" evidence="2">
    <location>
        <begin position="24"/>
        <end position="41"/>
    </location>
</feature>
<dbReference type="InterPro" id="IPR011990">
    <property type="entry name" value="TPR-like_helical_dom_sf"/>
</dbReference>
<dbReference type="Gene3D" id="1.25.40.10">
    <property type="entry name" value="Tetratricopeptide repeat domain"/>
    <property type="match status" value="1"/>
</dbReference>
<dbReference type="SUPFAM" id="SSF48452">
    <property type="entry name" value="TPR-like"/>
    <property type="match status" value="1"/>
</dbReference>
<dbReference type="Proteomes" id="UP000250918">
    <property type="component" value="Unassembled WGS sequence"/>
</dbReference>
<evidence type="ECO:0008006" key="5">
    <source>
        <dbReference type="Google" id="ProtNLM"/>
    </source>
</evidence>
<evidence type="ECO:0000256" key="2">
    <source>
        <dbReference type="SAM" id="Phobius"/>
    </source>
</evidence>
<reference evidence="3 4" key="1">
    <citation type="journal article" date="2018" name="ISME J.">
        <title>A methanotrophic archaeon couples anaerobic oxidation of methane to Fe(III) reduction.</title>
        <authorList>
            <person name="Cai C."/>
            <person name="Leu A.O."/>
            <person name="Xie G.J."/>
            <person name="Guo J."/>
            <person name="Feng Y."/>
            <person name="Zhao J.X."/>
            <person name="Tyson G.W."/>
            <person name="Yuan Z."/>
            <person name="Hu S."/>
        </authorList>
    </citation>
    <scope>NUCLEOTIDE SEQUENCE [LARGE SCALE GENOMIC DNA]</scope>
    <source>
        <strain evidence="3">FeB_12</strain>
    </source>
</reference>
<sequence length="569" mass="64275">MIMLPELPNDNPPEVYRTRSDWKLVAPFAFVVALQVIGTFVNDNNVWGVNLWSIFPVWAIVAVTAVYVLVSVPSVSLRLYQHGEPVVALIFDISKRWPKGVKWTLVTLLFAVLAWLLRSRALIYGDGFVVVSISDRPFANAFVTLHDYYRPLTILIQQSSQMLRYLGLDDKETIFWTMRVIEGVIGWLGLLRLVRSATDESVSRAIMFLTALTSGCVVLLLGWVELYVLPTALLLWLLASAVRYVKHTGSFWPIGIFGLLAMASSAVIAPVTIMVVLLSLKLHGDVPLARWIPRPRVLLLLVVLLAIGAGVAFNLLTEVNFVVPLVATSINPYWTLSPRHLADLINLMLFVSPVLIAFLVMTFLNRADRRWMKEPTAILIGLAGFTCMLVTFWLNPVLGAPCDWDLLSFFGFPMTLLAGYALSKMVTDARQRRLLTVQLMLVAAILLVPNVYDKTHLDTAVRRIEPLAWNDIHYQPSYYQAHRCISFGSLLLQNCGEDRLAEKYFRRRIQAKPDDELGWYNLGVLFFKRQQYRQAADCFERAVELKPSSVEYRKSLQAASVEAMHHPGQ</sequence>
<comment type="caution">
    <text evidence="3">The sequence shown here is derived from an EMBL/GenBank/DDBJ whole genome shotgun (WGS) entry which is preliminary data.</text>
</comment>
<dbReference type="PROSITE" id="PS50005">
    <property type="entry name" value="TPR"/>
    <property type="match status" value="1"/>
</dbReference>
<dbReference type="InterPro" id="IPR019734">
    <property type="entry name" value="TPR_rpt"/>
</dbReference>
<keyword evidence="2" id="KW-0472">Membrane</keyword>
<feature type="transmembrane region" description="Helical" evidence="2">
    <location>
        <begin position="100"/>
        <end position="117"/>
    </location>
</feature>
<evidence type="ECO:0000313" key="4">
    <source>
        <dbReference type="Proteomes" id="UP000250918"/>
    </source>
</evidence>
<proteinExistence type="predicted"/>
<feature type="transmembrane region" description="Helical" evidence="2">
    <location>
        <begin position="47"/>
        <end position="70"/>
    </location>
</feature>
<feature type="transmembrane region" description="Helical" evidence="2">
    <location>
        <begin position="297"/>
        <end position="316"/>
    </location>
</feature>
<dbReference type="Pfam" id="PF00515">
    <property type="entry name" value="TPR_1"/>
    <property type="match status" value="1"/>
</dbReference>
<accession>A0A855XB60</accession>
<dbReference type="AlphaFoldDB" id="A0A855XB60"/>
<name>A0A855XB60_9BACT</name>
<keyword evidence="1" id="KW-0802">TPR repeat</keyword>
<feature type="transmembrane region" description="Helical" evidence="2">
    <location>
        <begin position="344"/>
        <end position="364"/>
    </location>
</feature>
<feature type="transmembrane region" description="Helical" evidence="2">
    <location>
        <begin position="206"/>
        <end position="239"/>
    </location>
</feature>